<dbReference type="InterPro" id="IPR042095">
    <property type="entry name" value="SUMF_sf"/>
</dbReference>
<dbReference type="Gene3D" id="3.90.1580.10">
    <property type="entry name" value="paralog of FGE (formylglycine-generating enzyme)"/>
    <property type="match status" value="1"/>
</dbReference>
<reference evidence="2 3" key="1">
    <citation type="submission" date="2016-03" db="EMBL/GenBank/DDBJ databases">
        <title>Niastella vici sp. nov., isolated from farmland soil.</title>
        <authorList>
            <person name="Chen L."/>
            <person name="Wang D."/>
            <person name="Yang S."/>
            <person name="Wang G."/>
        </authorList>
    </citation>
    <scope>NUCLEOTIDE SEQUENCE [LARGE SCALE GENOMIC DNA]</scope>
    <source>
        <strain evidence="2 3">DJ57</strain>
    </source>
</reference>
<organism evidence="2 3">
    <name type="scientific">Niastella vici</name>
    <dbReference type="NCBI Taxonomy" id="1703345"/>
    <lineage>
        <taxon>Bacteria</taxon>
        <taxon>Pseudomonadati</taxon>
        <taxon>Bacteroidota</taxon>
        <taxon>Chitinophagia</taxon>
        <taxon>Chitinophagales</taxon>
        <taxon>Chitinophagaceae</taxon>
        <taxon>Niastella</taxon>
    </lineage>
</organism>
<evidence type="ECO:0000259" key="1">
    <source>
        <dbReference type="Pfam" id="PF03781"/>
    </source>
</evidence>
<dbReference type="EMBL" id="LVYD01000124">
    <property type="protein sequence ID" value="OQP56878.1"/>
    <property type="molecule type" value="Genomic_DNA"/>
</dbReference>
<dbReference type="RefSeq" id="WP_081155841.1">
    <property type="nucleotide sequence ID" value="NZ_LVYD01000124.1"/>
</dbReference>
<proteinExistence type="predicted"/>
<feature type="domain" description="Sulfatase-modifying factor enzyme-like" evidence="1">
    <location>
        <begin position="25"/>
        <end position="273"/>
    </location>
</feature>
<name>A0A1V9FEU3_9BACT</name>
<dbReference type="PROSITE" id="PS51257">
    <property type="entry name" value="PROKAR_LIPOPROTEIN"/>
    <property type="match status" value="1"/>
</dbReference>
<evidence type="ECO:0000313" key="3">
    <source>
        <dbReference type="Proteomes" id="UP000192796"/>
    </source>
</evidence>
<keyword evidence="3" id="KW-1185">Reference proteome</keyword>
<dbReference type="OrthoDB" id="9768004at2"/>
<dbReference type="Proteomes" id="UP000192796">
    <property type="component" value="Unassembled WGS sequence"/>
</dbReference>
<dbReference type="InterPro" id="IPR051043">
    <property type="entry name" value="Sulfatase_Mod_Factor_Kinase"/>
</dbReference>
<dbReference type="InterPro" id="IPR016187">
    <property type="entry name" value="CTDL_fold"/>
</dbReference>
<dbReference type="SUPFAM" id="SSF56436">
    <property type="entry name" value="C-type lectin-like"/>
    <property type="match status" value="1"/>
</dbReference>
<accession>A0A1V9FEU3</accession>
<dbReference type="GO" id="GO:0120147">
    <property type="term" value="F:formylglycine-generating oxidase activity"/>
    <property type="evidence" value="ECO:0007669"/>
    <property type="project" value="TreeGrafter"/>
</dbReference>
<dbReference type="AlphaFoldDB" id="A0A1V9FEU3"/>
<comment type="caution">
    <text evidence="2">The sequence shown here is derived from an EMBL/GenBank/DDBJ whole genome shotgun (WGS) entry which is preliminary data.</text>
</comment>
<dbReference type="Pfam" id="PF03781">
    <property type="entry name" value="FGE-sulfatase"/>
    <property type="match status" value="1"/>
</dbReference>
<dbReference type="PANTHER" id="PTHR23150">
    <property type="entry name" value="SULFATASE MODIFYING FACTOR 1, 2"/>
    <property type="match status" value="1"/>
</dbReference>
<sequence>MRKLLIEVAAVITIIAGACSQKQSEKLVLVKGGSFKHLKSYYYRNSIAIADFFIGKYEVSQKEWMEVMCANPSVFKGDNLPVESVSWYDCIIYCNKRSTKEKLQPYYNIDSIKKDTNNTNAPDDKKWTVTTNANANGYRLPTEAEWEYVAGGGQQSKNYKYSGSNNIDDIAWYWKNSGSSYLSGYWSWAALEKNNNKTKPVGSRYANELGVYDMSGNVREWCWDWDRGNGADAPPGRVWKGGGWMGADFCCEPSFRAGYEATGRGPDQGFRVCRGVK</sequence>
<dbReference type="STRING" id="1703345.A3860_09855"/>
<evidence type="ECO:0000313" key="2">
    <source>
        <dbReference type="EMBL" id="OQP56878.1"/>
    </source>
</evidence>
<protein>
    <submittedName>
        <fullName evidence="2">Transcriptional regulator</fullName>
    </submittedName>
</protein>
<dbReference type="InterPro" id="IPR005532">
    <property type="entry name" value="SUMF_dom"/>
</dbReference>
<gene>
    <name evidence="2" type="ORF">A3860_09855</name>
</gene>
<dbReference type="PANTHER" id="PTHR23150:SF19">
    <property type="entry name" value="FORMYLGLYCINE-GENERATING ENZYME"/>
    <property type="match status" value="1"/>
</dbReference>